<feature type="region of interest" description="Disordered" evidence="1">
    <location>
        <begin position="1"/>
        <end position="53"/>
    </location>
</feature>
<name>I1CLP9_RHIO9</name>
<feature type="compositionally biased region" description="Basic and acidic residues" evidence="1">
    <location>
        <begin position="183"/>
        <end position="192"/>
    </location>
</feature>
<feature type="region of interest" description="Disordered" evidence="1">
    <location>
        <begin position="180"/>
        <end position="223"/>
    </location>
</feature>
<feature type="compositionally biased region" description="Pro residues" evidence="1">
    <location>
        <begin position="207"/>
        <end position="216"/>
    </location>
</feature>
<dbReference type="InterPro" id="IPR036576">
    <property type="entry name" value="WRKY_dom_sf"/>
</dbReference>
<dbReference type="InParanoid" id="I1CLP9"/>
<dbReference type="GO" id="GO:0003700">
    <property type="term" value="F:DNA-binding transcription factor activity"/>
    <property type="evidence" value="ECO:0007669"/>
    <property type="project" value="InterPro"/>
</dbReference>
<sequence length="281" mass="31738">MPDNTSLLFSSKASRVDQKSYCYPPSPPLSNTGYHPSSLWPSKEKDQEMSSTYSVEKAIQVYGSQPALLGLILSSKVEEDRRKAEEAKLRQKEIDYALQRQKKDEEVKQAIPLPILSHFSPRGDSIHSFMEPSTRSTLPPLHMSLSENFEGPRKNSIDMLLIPPRPKLKLPEITVAATTATNSRDEVNEGHSNRNSAFNRNESHTNPFPPSPPTEPINPKKRKREIQAITTIIETKEFPYSDDYLWKNNGNTVHKKSGLKSIYYKCSNGTKVTYNDEESGS</sequence>
<feature type="compositionally biased region" description="Polar residues" evidence="1">
    <location>
        <begin position="193"/>
        <end position="206"/>
    </location>
</feature>
<accession>I1CLP9</accession>
<reference evidence="2 3" key="1">
    <citation type="journal article" date="2009" name="PLoS Genet.">
        <title>Genomic analysis of the basal lineage fungus Rhizopus oryzae reveals a whole-genome duplication.</title>
        <authorList>
            <person name="Ma L.-J."/>
            <person name="Ibrahim A.S."/>
            <person name="Skory C."/>
            <person name="Grabherr M.G."/>
            <person name="Burger G."/>
            <person name="Butler M."/>
            <person name="Elias M."/>
            <person name="Idnurm A."/>
            <person name="Lang B.F."/>
            <person name="Sone T."/>
            <person name="Abe A."/>
            <person name="Calvo S.E."/>
            <person name="Corrochano L.M."/>
            <person name="Engels R."/>
            <person name="Fu J."/>
            <person name="Hansberg W."/>
            <person name="Kim J.-M."/>
            <person name="Kodira C.D."/>
            <person name="Koehrsen M.J."/>
            <person name="Liu B."/>
            <person name="Miranda-Saavedra D."/>
            <person name="O'Leary S."/>
            <person name="Ortiz-Castellanos L."/>
            <person name="Poulter R."/>
            <person name="Rodriguez-Romero J."/>
            <person name="Ruiz-Herrera J."/>
            <person name="Shen Y.-Q."/>
            <person name="Zeng Q."/>
            <person name="Galagan J."/>
            <person name="Birren B.W."/>
            <person name="Cuomo C.A."/>
            <person name="Wickes B.L."/>
        </authorList>
    </citation>
    <scope>NUCLEOTIDE SEQUENCE [LARGE SCALE GENOMIC DNA]</scope>
    <source>
        <strain evidence="3">RA 99-880 / ATCC MYA-4621 / FGSC 9543 / NRRL 43880</strain>
    </source>
</reference>
<gene>
    <name evidence="2" type="ORF">RO3G_14090</name>
</gene>
<evidence type="ECO:0000313" key="2">
    <source>
        <dbReference type="EMBL" id="EIE89379.1"/>
    </source>
</evidence>
<dbReference type="GeneID" id="93621055"/>
<dbReference type="VEuPathDB" id="FungiDB:RO3G_14090"/>
<dbReference type="AlphaFoldDB" id="I1CLP9"/>
<dbReference type="OrthoDB" id="2362414at2759"/>
<proteinExistence type="predicted"/>
<evidence type="ECO:0000256" key="1">
    <source>
        <dbReference type="SAM" id="MobiDB-lite"/>
    </source>
</evidence>
<dbReference type="Proteomes" id="UP000009138">
    <property type="component" value="Unassembled WGS sequence"/>
</dbReference>
<keyword evidence="3" id="KW-1185">Reference proteome</keyword>
<organism evidence="2 3">
    <name type="scientific">Rhizopus delemar (strain RA 99-880 / ATCC MYA-4621 / FGSC 9543 / NRRL 43880)</name>
    <name type="common">Mucormycosis agent</name>
    <name type="synonym">Rhizopus arrhizus var. delemar</name>
    <dbReference type="NCBI Taxonomy" id="246409"/>
    <lineage>
        <taxon>Eukaryota</taxon>
        <taxon>Fungi</taxon>
        <taxon>Fungi incertae sedis</taxon>
        <taxon>Mucoromycota</taxon>
        <taxon>Mucoromycotina</taxon>
        <taxon>Mucoromycetes</taxon>
        <taxon>Mucorales</taxon>
        <taxon>Mucorineae</taxon>
        <taxon>Rhizopodaceae</taxon>
        <taxon>Rhizopus</taxon>
    </lineage>
</organism>
<dbReference type="SUPFAM" id="SSF118290">
    <property type="entry name" value="WRKY DNA-binding domain"/>
    <property type="match status" value="1"/>
</dbReference>
<feature type="compositionally biased region" description="Polar residues" evidence="1">
    <location>
        <begin position="1"/>
        <end position="13"/>
    </location>
</feature>
<dbReference type="RefSeq" id="XP_067524775.1">
    <property type="nucleotide sequence ID" value="XM_067668674.1"/>
</dbReference>
<evidence type="ECO:0008006" key="4">
    <source>
        <dbReference type="Google" id="ProtNLM"/>
    </source>
</evidence>
<evidence type="ECO:0000313" key="3">
    <source>
        <dbReference type="Proteomes" id="UP000009138"/>
    </source>
</evidence>
<protein>
    <recommendedName>
        <fullName evidence="4">WRKY domain-containing protein</fullName>
    </recommendedName>
</protein>
<dbReference type="GO" id="GO:0043565">
    <property type="term" value="F:sequence-specific DNA binding"/>
    <property type="evidence" value="ECO:0007669"/>
    <property type="project" value="InterPro"/>
</dbReference>
<dbReference type="EMBL" id="CH476744">
    <property type="protein sequence ID" value="EIE89379.1"/>
    <property type="molecule type" value="Genomic_DNA"/>
</dbReference>